<sequence>MDAKSSSQISKTIAEASRTIPAHIVERLESEWRQMRQPATQPAPASK</sequence>
<evidence type="ECO:0000313" key="2">
    <source>
        <dbReference type="Proteomes" id="UP000544107"/>
    </source>
</evidence>
<proteinExistence type="predicted"/>
<name>A0A7W6HL83_9HYPH</name>
<accession>A0A7W6HL83</accession>
<protein>
    <submittedName>
        <fullName evidence="1">Uncharacterized protein</fullName>
    </submittedName>
</protein>
<dbReference type="RefSeq" id="WP_162843914.1">
    <property type="nucleotide sequence ID" value="NZ_JACIED010000002.1"/>
</dbReference>
<evidence type="ECO:0000313" key="1">
    <source>
        <dbReference type="EMBL" id="MBB4007300.1"/>
    </source>
</evidence>
<gene>
    <name evidence="1" type="ORF">GGQ71_001563</name>
</gene>
<comment type="caution">
    <text evidence="1">The sequence shown here is derived from an EMBL/GenBank/DDBJ whole genome shotgun (WGS) entry which is preliminary data.</text>
</comment>
<dbReference type="AlphaFoldDB" id="A0A7W6HL83"/>
<organism evidence="1 2">
    <name type="scientific">Allorhizobium taibaishanense</name>
    <dbReference type="NCBI Taxonomy" id="887144"/>
    <lineage>
        <taxon>Bacteria</taxon>
        <taxon>Pseudomonadati</taxon>
        <taxon>Pseudomonadota</taxon>
        <taxon>Alphaproteobacteria</taxon>
        <taxon>Hyphomicrobiales</taxon>
        <taxon>Rhizobiaceae</taxon>
        <taxon>Rhizobium/Agrobacterium group</taxon>
        <taxon>Allorhizobium</taxon>
    </lineage>
</organism>
<dbReference type="EMBL" id="JACIED010000002">
    <property type="protein sequence ID" value="MBB4007300.1"/>
    <property type="molecule type" value="Genomic_DNA"/>
</dbReference>
<dbReference type="Proteomes" id="UP000544107">
    <property type="component" value="Unassembled WGS sequence"/>
</dbReference>
<reference evidence="1 2" key="1">
    <citation type="submission" date="2020-08" db="EMBL/GenBank/DDBJ databases">
        <title>Genomic Encyclopedia of Type Strains, Phase IV (KMG-IV): sequencing the most valuable type-strain genomes for metagenomic binning, comparative biology and taxonomic classification.</title>
        <authorList>
            <person name="Goeker M."/>
        </authorList>
    </citation>
    <scope>NUCLEOTIDE SEQUENCE [LARGE SCALE GENOMIC DNA]</scope>
    <source>
        <strain evidence="1 2">DSM 100021</strain>
    </source>
</reference>